<evidence type="ECO:0000313" key="1">
    <source>
        <dbReference type="EMBL" id="EEP80461.1"/>
    </source>
</evidence>
<dbReference type="InParanoid" id="C4JS64"/>
<dbReference type="HOGENOM" id="CLU_2741941_0_0_1"/>
<accession>C4JS64</accession>
<protein>
    <submittedName>
        <fullName evidence="1">Uncharacterized protein</fullName>
    </submittedName>
</protein>
<sequence length="71" mass="8046">MAAFVLDFGVVAHFRHFNLEYQRLIKGVESSFEDRSIHFRHPRHNSTPVGTGSIFQLDNGAEAQMAQFPGK</sequence>
<dbReference type="Proteomes" id="UP000002058">
    <property type="component" value="Unassembled WGS sequence"/>
</dbReference>
<reference evidence="2" key="1">
    <citation type="journal article" date="2009" name="Genome Res.">
        <title>Comparative genomic analyses of the human fungal pathogens Coccidioides and their relatives.</title>
        <authorList>
            <person name="Sharpton T.J."/>
            <person name="Stajich J.E."/>
            <person name="Rounsley S.D."/>
            <person name="Gardner M.J."/>
            <person name="Wortman J.R."/>
            <person name="Jordar V.S."/>
            <person name="Maiti R."/>
            <person name="Kodira C.D."/>
            <person name="Neafsey D.E."/>
            <person name="Zeng Q."/>
            <person name="Hung C.-Y."/>
            <person name="McMahan C."/>
            <person name="Muszewska A."/>
            <person name="Grynberg M."/>
            <person name="Mandel M.A."/>
            <person name="Kellner E.M."/>
            <person name="Barker B.M."/>
            <person name="Galgiani J.N."/>
            <person name="Orbach M.J."/>
            <person name="Kirkland T.N."/>
            <person name="Cole G.T."/>
            <person name="Henn M.R."/>
            <person name="Birren B.W."/>
            <person name="Taylor J.W."/>
        </authorList>
    </citation>
    <scope>NUCLEOTIDE SEQUENCE [LARGE SCALE GENOMIC DNA]</scope>
    <source>
        <strain evidence="2">UAMH 1704</strain>
    </source>
</reference>
<organism evidence="1 2">
    <name type="scientific">Uncinocarpus reesii (strain UAMH 1704)</name>
    <dbReference type="NCBI Taxonomy" id="336963"/>
    <lineage>
        <taxon>Eukaryota</taxon>
        <taxon>Fungi</taxon>
        <taxon>Dikarya</taxon>
        <taxon>Ascomycota</taxon>
        <taxon>Pezizomycotina</taxon>
        <taxon>Eurotiomycetes</taxon>
        <taxon>Eurotiomycetidae</taxon>
        <taxon>Onygenales</taxon>
        <taxon>Onygenaceae</taxon>
        <taxon>Uncinocarpus</taxon>
    </lineage>
</organism>
<dbReference type="VEuPathDB" id="FungiDB:UREG_05303"/>
<dbReference type="EMBL" id="CH476617">
    <property type="protein sequence ID" value="EEP80461.1"/>
    <property type="molecule type" value="Genomic_DNA"/>
</dbReference>
<dbReference type="AlphaFoldDB" id="C4JS64"/>
<dbReference type="KEGG" id="ure:UREG_05303"/>
<evidence type="ECO:0000313" key="2">
    <source>
        <dbReference type="Proteomes" id="UP000002058"/>
    </source>
</evidence>
<keyword evidence="2" id="KW-1185">Reference proteome</keyword>
<gene>
    <name evidence="1" type="ORF">UREG_05303</name>
</gene>
<proteinExistence type="predicted"/>
<dbReference type="RefSeq" id="XP_002584614.1">
    <property type="nucleotide sequence ID" value="XM_002584568.1"/>
</dbReference>
<dbReference type="GeneID" id="8442161"/>
<name>C4JS64_UNCRE</name>